<protein>
    <submittedName>
        <fullName evidence="7">Oxidoreductase</fullName>
    </submittedName>
</protein>
<evidence type="ECO:0000256" key="1">
    <source>
        <dbReference type="ARBA" id="ARBA00001917"/>
    </source>
</evidence>
<dbReference type="SUPFAM" id="SSF51395">
    <property type="entry name" value="FMN-linked oxidoreductases"/>
    <property type="match status" value="1"/>
</dbReference>
<dbReference type="Pfam" id="PF00724">
    <property type="entry name" value="Oxidored_FMN"/>
    <property type="match status" value="1"/>
</dbReference>
<comment type="caution">
    <text evidence="7">The sequence shown here is derived from an EMBL/GenBank/DDBJ whole genome shotgun (WGS) entry which is preliminary data.</text>
</comment>
<gene>
    <name evidence="7" type="ORF">GCM10010840_08360</name>
</gene>
<proteinExistence type="predicted"/>
<evidence type="ECO:0000313" key="7">
    <source>
        <dbReference type="EMBL" id="GGL72545.1"/>
    </source>
</evidence>
<keyword evidence="2" id="KW-0285">Flavoprotein</keyword>
<dbReference type="PANTHER" id="PTHR43303:SF4">
    <property type="entry name" value="NADPH DEHYDROGENASE C23G7.10C-RELATED"/>
    <property type="match status" value="1"/>
</dbReference>
<dbReference type="Proteomes" id="UP000639973">
    <property type="component" value="Unassembled WGS sequence"/>
</dbReference>
<keyword evidence="4" id="KW-0521">NADP</keyword>
<name>A0ABQ2G2Z0_9DEIO</name>
<evidence type="ECO:0000256" key="4">
    <source>
        <dbReference type="ARBA" id="ARBA00022857"/>
    </source>
</evidence>
<dbReference type="InterPro" id="IPR044152">
    <property type="entry name" value="YqjM-like"/>
</dbReference>
<evidence type="ECO:0000256" key="5">
    <source>
        <dbReference type="ARBA" id="ARBA00023002"/>
    </source>
</evidence>
<accession>A0ABQ2G2Z0</accession>
<keyword evidence="8" id="KW-1185">Reference proteome</keyword>
<evidence type="ECO:0000256" key="2">
    <source>
        <dbReference type="ARBA" id="ARBA00022630"/>
    </source>
</evidence>
<comment type="cofactor">
    <cofactor evidence="1">
        <name>FMN</name>
        <dbReference type="ChEBI" id="CHEBI:58210"/>
    </cofactor>
</comment>
<organism evidence="7 8">
    <name type="scientific">Deinococcus aerolatus</name>
    <dbReference type="NCBI Taxonomy" id="522487"/>
    <lineage>
        <taxon>Bacteria</taxon>
        <taxon>Thermotogati</taxon>
        <taxon>Deinococcota</taxon>
        <taxon>Deinococci</taxon>
        <taxon>Deinococcales</taxon>
        <taxon>Deinococcaceae</taxon>
        <taxon>Deinococcus</taxon>
    </lineage>
</organism>
<reference evidence="8" key="1">
    <citation type="journal article" date="2019" name="Int. J. Syst. Evol. Microbiol.">
        <title>The Global Catalogue of Microorganisms (GCM) 10K type strain sequencing project: providing services to taxonomists for standard genome sequencing and annotation.</title>
        <authorList>
            <consortium name="The Broad Institute Genomics Platform"/>
            <consortium name="The Broad Institute Genome Sequencing Center for Infectious Disease"/>
            <person name="Wu L."/>
            <person name="Ma J."/>
        </authorList>
    </citation>
    <scope>NUCLEOTIDE SEQUENCE [LARGE SCALE GENOMIC DNA]</scope>
    <source>
        <strain evidence="8">JCM 15442</strain>
    </source>
</reference>
<dbReference type="Gene3D" id="3.20.20.70">
    <property type="entry name" value="Aldolase class I"/>
    <property type="match status" value="1"/>
</dbReference>
<keyword evidence="3" id="KW-0288">FMN</keyword>
<evidence type="ECO:0000256" key="3">
    <source>
        <dbReference type="ARBA" id="ARBA00022643"/>
    </source>
</evidence>
<keyword evidence="5" id="KW-0560">Oxidoreductase</keyword>
<dbReference type="CDD" id="cd02932">
    <property type="entry name" value="OYE_YqiM_FMN"/>
    <property type="match status" value="1"/>
</dbReference>
<evidence type="ECO:0000259" key="6">
    <source>
        <dbReference type="Pfam" id="PF00724"/>
    </source>
</evidence>
<evidence type="ECO:0000313" key="8">
    <source>
        <dbReference type="Proteomes" id="UP000639973"/>
    </source>
</evidence>
<dbReference type="EMBL" id="BMOL01000002">
    <property type="protein sequence ID" value="GGL72545.1"/>
    <property type="molecule type" value="Genomic_DNA"/>
</dbReference>
<sequence>MPFPSLKHDPSLSIGHLAHFTAQPYIDRMPDTTPRLFQPLKLHGLTLPNRIVVSPMCMYSAQNGLANDFHLVHLGQFALAAPGLIFTEAAAVSPEGRISPGDLGVWADEHIVPLGRITDFIHAHGGHVGIQLAHAGRKASTYAPWRGKGAVPYEHGGWGVIGPDTHAFSPEYQPPRAMSIDDIERVVQDFVSATQRAEMAGFDVVEVHAAHGYLLHQFMSPLSNIRTDDYGGSFENRTRLLLRVVRAVRSGWPMHKPLFVRVSATDWAEGGWDLEQTVRLAALLEREGVDVLDVSSGGLTTEQQITAGPGYQVPFAAAVKAAVDGLQVMAVGMIENPEQAEGILRNGDADLIALARPFLGDPHWAWHAAQQLGVAPAVVAQYQRGNRLD</sequence>
<feature type="domain" description="NADH:flavin oxidoreductase/NADH oxidase N-terminal" evidence="6">
    <location>
        <begin position="36"/>
        <end position="372"/>
    </location>
</feature>
<dbReference type="PANTHER" id="PTHR43303">
    <property type="entry name" value="NADPH DEHYDROGENASE C23G7.10C-RELATED"/>
    <property type="match status" value="1"/>
</dbReference>
<dbReference type="InterPro" id="IPR001155">
    <property type="entry name" value="OxRdtase_FMN_N"/>
</dbReference>
<dbReference type="InterPro" id="IPR013785">
    <property type="entry name" value="Aldolase_TIM"/>
</dbReference>